<dbReference type="InterPro" id="IPR016169">
    <property type="entry name" value="FAD-bd_PCMH_sub2"/>
</dbReference>
<organism evidence="5 6">
    <name type="scientific">Fictibacillus solisalsi</name>
    <dbReference type="NCBI Taxonomy" id="459525"/>
    <lineage>
        <taxon>Bacteria</taxon>
        <taxon>Bacillati</taxon>
        <taxon>Bacillota</taxon>
        <taxon>Bacilli</taxon>
        <taxon>Bacillales</taxon>
        <taxon>Fictibacillaceae</taxon>
        <taxon>Fictibacillus</taxon>
    </lineage>
</organism>
<dbReference type="SUPFAM" id="SSF55103">
    <property type="entry name" value="FAD-linked oxidases, C-terminal domain"/>
    <property type="match status" value="1"/>
</dbReference>
<accession>A0A1G9VGU8</accession>
<gene>
    <name evidence="5" type="ORF">SAMN04488137_1583</name>
</gene>
<evidence type="ECO:0000256" key="1">
    <source>
        <dbReference type="ARBA" id="ARBA00022630"/>
    </source>
</evidence>
<keyword evidence="6" id="KW-1185">Reference proteome</keyword>
<dbReference type="GO" id="GO:0071949">
    <property type="term" value="F:FAD binding"/>
    <property type="evidence" value="ECO:0007669"/>
    <property type="project" value="InterPro"/>
</dbReference>
<dbReference type="AlphaFoldDB" id="A0A1G9VGU8"/>
<protein>
    <submittedName>
        <fullName evidence="5">Glycolate oxidase FAD binding subunit</fullName>
    </submittedName>
</protein>
<sequence>MLETVSLSDLTSILSQEQIMIEEENNHPHPLGNGGYITVFPETEEEIQGILQYAGDHGKKITIQGGGTKRGFGGQTEKADILLSLSKYKGIVEHTVGNMTITVKAGTTFQELQTYLAAHRQRVSLDPAWPEYATIGGIINSNESGPKRLGYGSSRDVVIGLRVVYPEGSIIRLGGKVVKNVAGYDMNKLFIGSMGTLAVMSEVILKLRPLAKYESLMLLSFPDGNLEAVRLFATTLLESMMEPVTLELLTPALSEKLTGQRVYTLAMSFEDVESAVHYQEEFVKSISPAQVQLDILPQEKAQAFWDHFYILKPNGALLSTDTKTAATVKIGVTNLDVLHVLKESTLLQDSHNLVVQGHGGLGHGLCQVTLKGASDDILSAIAYLRQFVEQFNGYLIVTHLPYVLRQQVSVWGNPPSYFYLLEGIKAKVDPKRILNDKRFVGGI</sequence>
<dbReference type="SUPFAM" id="SSF56176">
    <property type="entry name" value="FAD-binding/transporter-associated domain-like"/>
    <property type="match status" value="1"/>
</dbReference>
<dbReference type="EMBL" id="FNHW01000001">
    <property type="protein sequence ID" value="SDM71434.1"/>
    <property type="molecule type" value="Genomic_DNA"/>
</dbReference>
<proteinExistence type="predicted"/>
<evidence type="ECO:0000313" key="6">
    <source>
        <dbReference type="Proteomes" id="UP000199544"/>
    </source>
</evidence>
<dbReference type="GO" id="GO:0016491">
    <property type="term" value="F:oxidoreductase activity"/>
    <property type="evidence" value="ECO:0007669"/>
    <property type="project" value="UniProtKB-KW"/>
</dbReference>
<evidence type="ECO:0000313" key="5">
    <source>
        <dbReference type="EMBL" id="SDM71434.1"/>
    </source>
</evidence>
<dbReference type="PROSITE" id="PS51387">
    <property type="entry name" value="FAD_PCMH"/>
    <property type="match status" value="1"/>
</dbReference>
<dbReference type="RefSeq" id="WP_425284659.1">
    <property type="nucleotide sequence ID" value="NZ_FNHW01000001.1"/>
</dbReference>
<evidence type="ECO:0000256" key="2">
    <source>
        <dbReference type="ARBA" id="ARBA00022827"/>
    </source>
</evidence>
<dbReference type="Pfam" id="PF01565">
    <property type="entry name" value="FAD_binding_4"/>
    <property type="match status" value="1"/>
</dbReference>
<name>A0A1G9VGU8_9BACL</name>
<dbReference type="InterPro" id="IPR006094">
    <property type="entry name" value="Oxid_FAD_bind_N"/>
</dbReference>
<evidence type="ECO:0000259" key="4">
    <source>
        <dbReference type="PROSITE" id="PS51387"/>
    </source>
</evidence>
<dbReference type="InterPro" id="IPR016166">
    <property type="entry name" value="FAD-bd_PCMH"/>
</dbReference>
<dbReference type="STRING" id="459525.SAMN04488137_1583"/>
<reference evidence="6" key="1">
    <citation type="submission" date="2016-10" db="EMBL/GenBank/DDBJ databases">
        <authorList>
            <person name="Varghese N."/>
            <person name="Submissions S."/>
        </authorList>
    </citation>
    <scope>NUCLEOTIDE SEQUENCE [LARGE SCALE GENOMIC DNA]</scope>
    <source>
        <strain evidence="6">CGMCC 1.6854</strain>
    </source>
</reference>
<feature type="domain" description="FAD-binding PCMH-type" evidence="4">
    <location>
        <begin position="31"/>
        <end position="210"/>
    </location>
</feature>
<evidence type="ECO:0000256" key="3">
    <source>
        <dbReference type="ARBA" id="ARBA00023002"/>
    </source>
</evidence>
<keyword evidence="3" id="KW-0560">Oxidoreductase</keyword>
<dbReference type="PANTHER" id="PTHR11748:SF103">
    <property type="entry name" value="GLYCOLATE OXIDASE SUBUNIT GLCE"/>
    <property type="match status" value="1"/>
</dbReference>
<dbReference type="Proteomes" id="UP000199544">
    <property type="component" value="Unassembled WGS sequence"/>
</dbReference>
<keyword evidence="1" id="KW-0285">Flavoprotein</keyword>
<dbReference type="InterPro" id="IPR036318">
    <property type="entry name" value="FAD-bd_PCMH-like_sf"/>
</dbReference>
<dbReference type="Gene3D" id="3.30.465.10">
    <property type="match status" value="1"/>
</dbReference>
<dbReference type="PANTHER" id="PTHR11748">
    <property type="entry name" value="D-LACTATE DEHYDROGENASE"/>
    <property type="match status" value="1"/>
</dbReference>
<dbReference type="InterPro" id="IPR016164">
    <property type="entry name" value="FAD-linked_Oxase-like_C"/>
</dbReference>
<keyword evidence="2" id="KW-0274">FAD</keyword>